<dbReference type="STRING" id="1802229.A2401_00540"/>
<protein>
    <submittedName>
        <fullName evidence="1">Uncharacterized protein</fullName>
    </submittedName>
</protein>
<evidence type="ECO:0000313" key="1">
    <source>
        <dbReference type="EMBL" id="OGZ84199.1"/>
    </source>
</evidence>
<gene>
    <name evidence="1" type="ORF">A2401_00540</name>
</gene>
<accession>A0A1G2JAQ2</accession>
<name>A0A1G2JAQ2_9BACT</name>
<reference evidence="1 2" key="1">
    <citation type="journal article" date="2016" name="Nat. Commun.">
        <title>Thousands of microbial genomes shed light on interconnected biogeochemical processes in an aquifer system.</title>
        <authorList>
            <person name="Anantharaman K."/>
            <person name="Brown C.T."/>
            <person name="Hug L.A."/>
            <person name="Sharon I."/>
            <person name="Castelle C.J."/>
            <person name="Probst A.J."/>
            <person name="Thomas B.C."/>
            <person name="Singh A."/>
            <person name="Wilkins M.J."/>
            <person name="Karaoz U."/>
            <person name="Brodie E.L."/>
            <person name="Williams K.H."/>
            <person name="Hubbard S.S."/>
            <person name="Banfield J.F."/>
        </authorList>
    </citation>
    <scope>NUCLEOTIDE SEQUENCE [LARGE SCALE GENOMIC DNA]</scope>
</reference>
<evidence type="ECO:0000313" key="2">
    <source>
        <dbReference type="Proteomes" id="UP000177751"/>
    </source>
</evidence>
<dbReference type="AlphaFoldDB" id="A0A1G2JAQ2"/>
<comment type="caution">
    <text evidence="1">The sequence shown here is derived from an EMBL/GenBank/DDBJ whole genome shotgun (WGS) entry which is preliminary data.</text>
</comment>
<dbReference type="Proteomes" id="UP000177751">
    <property type="component" value="Unassembled WGS sequence"/>
</dbReference>
<dbReference type="EMBL" id="MHPP01000021">
    <property type="protein sequence ID" value="OGZ84199.1"/>
    <property type="molecule type" value="Genomic_DNA"/>
</dbReference>
<proteinExistence type="predicted"/>
<organism evidence="1 2">
    <name type="scientific">Candidatus Staskawiczbacteria bacterium RIFOXYC1_FULL_38_18</name>
    <dbReference type="NCBI Taxonomy" id="1802229"/>
    <lineage>
        <taxon>Bacteria</taxon>
        <taxon>Candidatus Staskawicziibacteriota</taxon>
    </lineage>
</organism>
<sequence length="89" mass="9715">MTQRSIITSGPDKYDFSVAVFERNRHLVSFVIDGQPTGAGINGVERVSGNSNDEWTLTGLIDCGCELVRGSYNPTTGQGWIERTGEFSD</sequence>